<dbReference type="RefSeq" id="XP_060384123.1">
    <property type="nucleotide sequence ID" value="XM_060521317.1"/>
</dbReference>
<keyword evidence="3" id="KW-1185">Reference proteome</keyword>
<feature type="region of interest" description="Disordered" evidence="1">
    <location>
        <begin position="1"/>
        <end position="28"/>
    </location>
</feature>
<gene>
    <name evidence="2" type="ORF">CTAM01_05287</name>
</gene>
<evidence type="ECO:0000256" key="1">
    <source>
        <dbReference type="SAM" id="MobiDB-lite"/>
    </source>
</evidence>
<name>A0ABQ9RFB7_9PEZI</name>
<dbReference type="EMBL" id="MLFU01000013">
    <property type="protein sequence ID" value="KAK1502474.1"/>
    <property type="molecule type" value="Genomic_DNA"/>
</dbReference>
<reference evidence="2 3" key="1">
    <citation type="submission" date="2016-10" db="EMBL/GenBank/DDBJ databases">
        <title>The genome sequence of Colletotrichum fioriniae PJ7.</title>
        <authorList>
            <person name="Baroncelli R."/>
        </authorList>
    </citation>
    <scope>NUCLEOTIDE SEQUENCE [LARGE SCALE GENOMIC DNA]</scope>
    <source>
        <strain evidence="2 3">Tom-12</strain>
    </source>
</reference>
<organism evidence="2 3">
    <name type="scientific">Colletotrichum tamarilloi</name>
    <dbReference type="NCBI Taxonomy" id="1209934"/>
    <lineage>
        <taxon>Eukaryota</taxon>
        <taxon>Fungi</taxon>
        <taxon>Dikarya</taxon>
        <taxon>Ascomycota</taxon>
        <taxon>Pezizomycotina</taxon>
        <taxon>Sordariomycetes</taxon>
        <taxon>Hypocreomycetidae</taxon>
        <taxon>Glomerellales</taxon>
        <taxon>Glomerellaceae</taxon>
        <taxon>Colletotrichum</taxon>
        <taxon>Colletotrichum acutatum species complex</taxon>
    </lineage>
</organism>
<protein>
    <submittedName>
        <fullName evidence="2">Uncharacterized protein</fullName>
    </submittedName>
</protein>
<dbReference type="GeneID" id="85405555"/>
<evidence type="ECO:0000313" key="3">
    <source>
        <dbReference type="Proteomes" id="UP001227543"/>
    </source>
</evidence>
<dbReference type="Proteomes" id="UP001227543">
    <property type="component" value="Unassembled WGS sequence"/>
</dbReference>
<comment type="caution">
    <text evidence="2">The sequence shown here is derived from an EMBL/GenBank/DDBJ whole genome shotgun (WGS) entry which is preliminary data.</text>
</comment>
<feature type="compositionally biased region" description="Gly residues" evidence="1">
    <location>
        <begin position="1"/>
        <end position="10"/>
    </location>
</feature>
<feature type="region of interest" description="Disordered" evidence="1">
    <location>
        <begin position="66"/>
        <end position="100"/>
    </location>
</feature>
<accession>A0ABQ9RFB7</accession>
<feature type="non-terminal residue" evidence="2">
    <location>
        <position position="1"/>
    </location>
</feature>
<sequence>VKESRGGGGEEWWQWHGGRDQRSHTTPRATLGWDHERWISAIPRVSEWNLISQLPLVLRTWSLDRERETNTPSSARGSESTSHDAKTRSQSPDGEDSAFIPRFPLLGGEALFSGYAARVRTIYSIVD</sequence>
<evidence type="ECO:0000313" key="2">
    <source>
        <dbReference type="EMBL" id="KAK1502474.1"/>
    </source>
</evidence>
<proteinExistence type="predicted"/>
<feature type="compositionally biased region" description="Polar residues" evidence="1">
    <location>
        <begin position="70"/>
        <end position="80"/>
    </location>
</feature>